<sequence length="87" mass="10054">MTGDWKEPEGEKFALGSLEQQAHWQSEYHRIVGKVREEMRQGDPQQFADTSKTFGEGLPRNDVLYKVRGQARYVANIPMEDALHCLF</sequence>
<evidence type="ECO:0000313" key="1">
    <source>
        <dbReference type="EMBL" id="SVD55922.1"/>
    </source>
</evidence>
<dbReference type="AlphaFoldDB" id="A0A382WAU1"/>
<dbReference type="EMBL" id="UINC01158399">
    <property type="protein sequence ID" value="SVD55922.1"/>
    <property type="molecule type" value="Genomic_DNA"/>
</dbReference>
<reference evidence="1" key="1">
    <citation type="submission" date="2018-05" db="EMBL/GenBank/DDBJ databases">
        <authorList>
            <person name="Lanie J.A."/>
            <person name="Ng W.-L."/>
            <person name="Kazmierczak K.M."/>
            <person name="Andrzejewski T.M."/>
            <person name="Davidsen T.M."/>
            <person name="Wayne K.J."/>
            <person name="Tettelin H."/>
            <person name="Glass J.I."/>
            <person name="Rusch D."/>
            <person name="Podicherti R."/>
            <person name="Tsui H.-C.T."/>
            <person name="Winkler M.E."/>
        </authorList>
    </citation>
    <scope>NUCLEOTIDE SEQUENCE</scope>
</reference>
<accession>A0A382WAU1</accession>
<name>A0A382WAU1_9ZZZZ</name>
<gene>
    <name evidence="1" type="ORF">METZ01_LOCUS408776</name>
</gene>
<dbReference type="SUPFAM" id="SSF54665">
    <property type="entry name" value="CO dehydrogenase molybdoprotein N-domain-like"/>
    <property type="match status" value="1"/>
</dbReference>
<feature type="non-terminal residue" evidence="1">
    <location>
        <position position="87"/>
    </location>
</feature>
<dbReference type="InterPro" id="IPR036856">
    <property type="entry name" value="Ald_Oxase/Xan_DH_a/b_sf"/>
</dbReference>
<protein>
    <submittedName>
        <fullName evidence="1">Uncharacterized protein</fullName>
    </submittedName>
</protein>
<organism evidence="1">
    <name type="scientific">marine metagenome</name>
    <dbReference type="NCBI Taxonomy" id="408172"/>
    <lineage>
        <taxon>unclassified sequences</taxon>
        <taxon>metagenomes</taxon>
        <taxon>ecological metagenomes</taxon>
    </lineage>
</organism>
<proteinExistence type="predicted"/>